<evidence type="ECO:0000313" key="2">
    <source>
        <dbReference type="EMBL" id="KAB0375405.1"/>
    </source>
</evidence>
<dbReference type="EMBL" id="VCEB01000007">
    <property type="protein sequence ID" value="KAB0375405.1"/>
    <property type="molecule type" value="Genomic_DNA"/>
</dbReference>
<evidence type="ECO:0000313" key="3">
    <source>
        <dbReference type="Proteomes" id="UP000326062"/>
    </source>
</evidence>
<sequence length="116" mass="13578">MFQHFILLTGSFHSQHKQDINRQVIPEGPIDQGPASGRIRALEEQLVKAKEQIENYKKQTRNGLGKDHEILRRRIENGAKELWFFLQSELKKLKNLEGNELQRHADEFLSDLGHHE</sequence>
<proteinExistence type="predicted"/>
<dbReference type="AlphaFoldDB" id="A0A5N3XMX1"/>
<feature type="domain" description="Alpha-(1,6)-fucosyltransferase N- and catalytic" evidence="1">
    <location>
        <begin position="20"/>
        <end position="115"/>
    </location>
</feature>
<dbReference type="Gene3D" id="1.10.287.1060">
    <property type="entry name" value="ESAT-6-like"/>
    <property type="match status" value="1"/>
</dbReference>
<evidence type="ECO:0000259" key="1">
    <source>
        <dbReference type="Pfam" id="PF19745"/>
    </source>
</evidence>
<comment type="caution">
    <text evidence="2">The sequence shown here is derived from an EMBL/GenBank/DDBJ whole genome shotgun (WGS) entry which is preliminary data.</text>
</comment>
<protein>
    <recommendedName>
        <fullName evidence="1">Alpha-(1,6)-fucosyltransferase N- and catalytic domain-containing protein</fullName>
    </recommendedName>
</protein>
<dbReference type="Pfam" id="PF19745">
    <property type="entry name" value="FUT8_N_cat"/>
    <property type="match status" value="1"/>
</dbReference>
<dbReference type="FunFam" id="1.10.287.1060:FF:000003">
    <property type="entry name" value="Alpha-(1,6)-fucosyltransferase"/>
    <property type="match status" value="1"/>
</dbReference>
<keyword evidence="3" id="KW-1185">Reference proteome</keyword>
<accession>A0A5N3XMX1</accession>
<gene>
    <name evidence="2" type="ORF">FD755_013897</name>
</gene>
<reference evidence="2 3" key="1">
    <citation type="submission" date="2019-06" db="EMBL/GenBank/DDBJ databases">
        <title>Discovery of a novel chromosome fission-fusion reversal in muntjac.</title>
        <authorList>
            <person name="Mudd A.B."/>
            <person name="Bredeson J.V."/>
            <person name="Baum R."/>
            <person name="Hockemeyer D."/>
            <person name="Rokhsar D.S."/>
        </authorList>
    </citation>
    <scope>NUCLEOTIDE SEQUENCE [LARGE SCALE GENOMIC DNA]</scope>
    <source>
        <strain evidence="2">UCam_UCB_Mr</strain>
        <tissue evidence="2">Fibroblast cell line</tissue>
    </source>
</reference>
<dbReference type="InterPro" id="IPR045573">
    <property type="entry name" value="Fut8_N_cat"/>
</dbReference>
<dbReference type="Proteomes" id="UP000326062">
    <property type="component" value="Chromosome 8"/>
</dbReference>
<feature type="non-terminal residue" evidence="2">
    <location>
        <position position="116"/>
    </location>
</feature>
<organism evidence="2 3">
    <name type="scientific">Muntiacus reevesi</name>
    <name type="common">Reeves' muntjac</name>
    <name type="synonym">Cervus reevesi</name>
    <dbReference type="NCBI Taxonomy" id="9886"/>
    <lineage>
        <taxon>Eukaryota</taxon>
        <taxon>Metazoa</taxon>
        <taxon>Chordata</taxon>
        <taxon>Craniata</taxon>
        <taxon>Vertebrata</taxon>
        <taxon>Euteleostomi</taxon>
        <taxon>Mammalia</taxon>
        <taxon>Eutheria</taxon>
        <taxon>Laurasiatheria</taxon>
        <taxon>Artiodactyla</taxon>
        <taxon>Ruminantia</taxon>
        <taxon>Pecora</taxon>
        <taxon>Cervidae</taxon>
        <taxon>Muntiacinae</taxon>
        <taxon>Muntiacus</taxon>
    </lineage>
</organism>
<name>A0A5N3XMX1_MUNRE</name>